<dbReference type="AlphaFoldDB" id="A0A3M7PRE8"/>
<feature type="transmembrane region" description="Helical" evidence="1">
    <location>
        <begin position="371"/>
        <end position="392"/>
    </location>
</feature>
<proteinExistence type="predicted"/>
<evidence type="ECO:0000313" key="3">
    <source>
        <dbReference type="Proteomes" id="UP000276133"/>
    </source>
</evidence>
<evidence type="ECO:0000256" key="1">
    <source>
        <dbReference type="SAM" id="Phobius"/>
    </source>
</evidence>
<dbReference type="EMBL" id="REGN01009300">
    <property type="protein sequence ID" value="RNA01499.1"/>
    <property type="molecule type" value="Genomic_DNA"/>
</dbReference>
<name>A0A3M7PRE8_BRAPC</name>
<reference evidence="2 3" key="1">
    <citation type="journal article" date="2018" name="Sci. Rep.">
        <title>Genomic signatures of local adaptation to the degree of environmental predictability in rotifers.</title>
        <authorList>
            <person name="Franch-Gras L."/>
            <person name="Hahn C."/>
            <person name="Garcia-Roger E.M."/>
            <person name="Carmona M.J."/>
            <person name="Serra M."/>
            <person name="Gomez A."/>
        </authorList>
    </citation>
    <scope>NUCLEOTIDE SEQUENCE [LARGE SCALE GENOMIC DNA]</scope>
    <source>
        <strain evidence="2">HYR1</strain>
    </source>
</reference>
<keyword evidence="1" id="KW-0472">Membrane</keyword>
<sequence length="406" mass="45609">FIYQVSESVSVTYEANSTSFPDFFDNGQTAIYEDKKIKPSTNTKLVELINTEDGIKVIYIANADTHIFISRWNFYYSITLRSTHQTFSQSTGYLYEGCRLQDQLIPRIKREIVYEQNPECQSECSNIDFSSDDENMPEDIIRDACSFDCSQIGIESTKMIKSMIKNIDTFILSDDYTDLKFPLTTVDTSYIFTSEESSFFTKDDTSTSLILNSAIVFQTTQFSEHSTNQNLVTTPTKEDLDTTSFKDDLISTTKVNLVTTSTKEDLDTTSFKDNLISTTKVNLVTTTIKADLVTTSVMDNFVTTSTRENLIITLTKNDLVSTSVTDNLTTLSTKENGITSFSEKPQTESELTSSTSKATDENKFSVSTKEYIAIGIAAVIIILILIIIVMILKLNKNSRVSNNDEI</sequence>
<organism evidence="2 3">
    <name type="scientific">Brachionus plicatilis</name>
    <name type="common">Marine rotifer</name>
    <name type="synonym">Brachionus muelleri</name>
    <dbReference type="NCBI Taxonomy" id="10195"/>
    <lineage>
        <taxon>Eukaryota</taxon>
        <taxon>Metazoa</taxon>
        <taxon>Spiralia</taxon>
        <taxon>Gnathifera</taxon>
        <taxon>Rotifera</taxon>
        <taxon>Eurotatoria</taxon>
        <taxon>Monogononta</taxon>
        <taxon>Pseudotrocha</taxon>
        <taxon>Ploima</taxon>
        <taxon>Brachionidae</taxon>
        <taxon>Brachionus</taxon>
    </lineage>
</organism>
<dbReference type="Proteomes" id="UP000276133">
    <property type="component" value="Unassembled WGS sequence"/>
</dbReference>
<gene>
    <name evidence="2" type="ORF">BpHYR1_028797</name>
</gene>
<keyword evidence="3" id="KW-1185">Reference proteome</keyword>
<dbReference type="OrthoDB" id="10176020at2759"/>
<feature type="non-terminal residue" evidence="2">
    <location>
        <position position="1"/>
    </location>
</feature>
<keyword evidence="1" id="KW-1133">Transmembrane helix</keyword>
<dbReference type="STRING" id="10195.A0A3M7PRE8"/>
<evidence type="ECO:0000313" key="2">
    <source>
        <dbReference type="EMBL" id="RNA01499.1"/>
    </source>
</evidence>
<comment type="caution">
    <text evidence="2">The sequence shown here is derived from an EMBL/GenBank/DDBJ whole genome shotgun (WGS) entry which is preliminary data.</text>
</comment>
<keyword evidence="1" id="KW-0812">Transmembrane</keyword>
<protein>
    <submittedName>
        <fullName evidence="2">Uncharacterized protein</fullName>
    </submittedName>
</protein>
<accession>A0A3M7PRE8</accession>